<accession>A0ABX1VXL5</accession>
<dbReference type="Proteomes" id="UP000539052">
    <property type="component" value="Unassembled WGS sequence"/>
</dbReference>
<dbReference type="SMART" id="SM00857">
    <property type="entry name" value="Resolvase"/>
    <property type="match status" value="1"/>
</dbReference>
<dbReference type="InterPro" id="IPR050639">
    <property type="entry name" value="SSR_resolvase"/>
</dbReference>
<dbReference type="PROSITE" id="PS51736">
    <property type="entry name" value="RECOMBINASES_3"/>
    <property type="match status" value="1"/>
</dbReference>
<dbReference type="EMBL" id="JAAOXG010000090">
    <property type="protein sequence ID" value="NNJ33183.1"/>
    <property type="molecule type" value="Genomic_DNA"/>
</dbReference>
<gene>
    <name evidence="2" type="ORF">G9470_25855</name>
</gene>
<evidence type="ECO:0000313" key="3">
    <source>
        <dbReference type="Proteomes" id="UP000539052"/>
    </source>
</evidence>
<dbReference type="PANTHER" id="PTHR30461:SF23">
    <property type="entry name" value="DNA RECOMBINASE-RELATED"/>
    <property type="match status" value="1"/>
</dbReference>
<dbReference type="InterPro" id="IPR036162">
    <property type="entry name" value="Resolvase-like_N_sf"/>
</dbReference>
<dbReference type="Gene3D" id="3.40.50.1390">
    <property type="entry name" value="Resolvase, N-terminal catalytic domain"/>
    <property type="match status" value="1"/>
</dbReference>
<evidence type="ECO:0000259" key="1">
    <source>
        <dbReference type="PROSITE" id="PS51736"/>
    </source>
</evidence>
<sequence length="138" mass="15890">MYQPNATSAEAPKITLIQARKPEIAKLRVAAYARVSSDSEDQQNSYIAQVDYYTRHIAAQESWELADIYADEGISGLVASKRDEFNRMIQDCRDGKIDRVLVKSISRFARNTKEYIQYVRELLRLGISIHFEKENIDT</sequence>
<dbReference type="InterPro" id="IPR006119">
    <property type="entry name" value="Resolv_N"/>
</dbReference>
<dbReference type="SUPFAM" id="SSF53041">
    <property type="entry name" value="Resolvase-like"/>
    <property type="match status" value="1"/>
</dbReference>
<dbReference type="Pfam" id="PF00239">
    <property type="entry name" value="Resolvase"/>
    <property type="match status" value="1"/>
</dbReference>
<comment type="caution">
    <text evidence="2">The sequence shown here is derived from an EMBL/GenBank/DDBJ whole genome shotgun (WGS) entry which is preliminary data.</text>
</comment>
<protein>
    <submittedName>
        <fullName evidence="2">Recombinase family protein</fullName>
    </submittedName>
</protein>
<name>A0ABX1VXL5_9FIRM</name>
<keyword evidence="3" id="KW-1185">Reference proteome</keyword>
<proteinExistence type="predicted"/>
<dbReference type="PANTHER" id="PTHR30461">
    <property type="entry name" value="DNA-INVERTASE FROM LAMBDOID PROPHAGE"/>
    <property type="match status" value="1"/>
</dbReference>
<reference evidence="2 3" key="1">
    <citation type="submission" date="2020-03" db="EMBL/GenBank/DDBJ databases">
        <title>Genome Sequence of industrial isolate, B5A.</title>
        <authorList>
            <person name="Sharma S."/>
            <person name="Patil P.B."/>
            <person name="Korpole S."/>
        </authorList>
    </citation>
    <scope>NUCLEOTIDE SEQUENCE [LARGE SCALE GENOMIC DNA]</scope>
    <source>
        <strain evidence="2 3">PI-S10-B5A</strain>
    </source>
</reference>
<organism evidence="2 3">
    <name type="scientific">Lacrimispora defluvii</name>
    <dbReference type="NCBI Taxonomy" id="2719233"/>
    <lineage>
        <taxon>Bacteria</taxon>
        <taxon>Bacillati</taxon>
        <taxon>Bacillota</taxon>
        <taxon>Clostridia</taxon>
        <taxon>Lachnospirales</taxon>
        <taxon>Lachnospiraceae</taxon>
        <taxon>Lacrimispora</taxon>
    </lineage>
</organism>
<feature type="domain" description="Resolvase/invertase-type recombinase catalytic" evidence="1">
    <location>
        <begin position="28"/>
        <end position="138"/>
    </location>
</feature>
<feature type="non-terminal residue" evidence="2">
    <location>
        <position position="138"/>
    </location>
</feature>
<dbReference type="CDD" id="cd00338">
    <property type="entry name" value="Ser_Recombinase"/>
    <property type="match status" value="1"/>
</dbReference>
<evidence type="ECO:0000313" key="2">
    <source>
        <dbReference type="EMBL" id="NNJ33183.1"/>
    </source>
</evidence>